<dbReference type="InterPro" id="IPR032675">
    <property type="entry name" value="LRR_dom_sf"/>
</dbReference>
<comment type="caution">
    <text evidence="1">The sequence shown here is derived from an EMBL/GenBank/DDBJ whole genome shotgun (WGS) entry which is preliminary data.</text>
</comment>
<reference evidence="1 2" key="1">
    <citation type="journal article" date="2014" name="BMC Genomics">
        <title>Genome and secretome analysis of the hemibiotrophic fungal pathogen, Moniliophthora roreri, which causes frosty pod rot disease of cacao: mechanisms of the biotrophic and necrotrophic phases.</title>
        <authorList>
            <person name="Meinhardt L.W."/>
            <person name="Costa G.G.L."/>
            <person name="Thomazella D.P.T."/>
            <person name="Teixeira P.J.P.L."/>
            <person name="Carazzolle M.F."/>
            <person name="Schuster S.C."/>
            <person name="Carlson J.E."/>
            <person name="Guiltinan M.J."/>
            <person name="Mieczkowski P."/>
            <person name="Farmer A."/>
            <person name="Ramaraj T."/>
            <person name="Crozier J."/>
            <person name="Davis R.E."/>
            <person name="Shao J."/>
            <person name="Melnick R.L."/>
            <person name="Pereira G.A.G."/>
            <person name="Bailey B.A."/>
        </authorList>
    </citation>
    <scope>NUCLEOTIDE SEQUENCE [LARGE SCALE GENOMIC DNA]</scope>
    <source>
        <strain evidence="1 2">MCA 2997</strain>
    </source>
</reference>
<keyword evidence="2" id="KW-1185">Reference proteome</keyword>
<protein>
    <recommendedName>
        <fullName evidence="3">F-box domain-containing protein</fullName>
    </recommendedName>
</protein>
<accession>V2X4K0</accession>
<proteinExistence type="predicted"/>
<dbReference type="Gene3D" id="3.80.10.10">
    <property type="entry name" value="Ribonuclease Inhibitor"/>
    <property type="match status" value="1"/>
</dbReference>
<gene>
    <name evidence="1" type="ORF">Moror_12823</name>
</gene>
<evidence type="ECO:0000313" key="2">
    <source>
        <dbReference type="Proteomes" id="UP000017559"/>
    </source>
</evidence>
<dbReference type="HOGENOM" id="CLU_018544_8_0_1"/>
<evidence type="ECO:0008006" key="3">
    <source>
        <dbReference type="Google" id="ProtNLM"/>
    </source>
</evidence>
<sequence length="589" mass="67040">MSRFNLADPNVIYEQQYRQMLDSMAFIADRAREACENPSLGGVLCDRCKAELHTTEHPLPPRDWVHSGSNHLLSEPEVAQTLAFIKDEEQDMELYDKEFARLLRLMDLLLQARFALQARLDQRRNLLSPMRRIPNEVWANIFEHVCNGTHMYRSDSDKYALMVHSNVIRKEIEARPLIISHVSSHWRNIIVGLPRLWSSISVNVYGLNHNICPLLDLFLQNSKDVPLQIEIADVHLTGQENGPQLALKDKFTSHGKAAVIALLSGASRYTDLKLDLAEDWEAISFEDPPSVTFPILRSFRTCSEGRVDQEGPDDASRWFWDAIHSAPNLKYVKTDNFLHEDMVPYAQLTTYKIHYLTSTRRLLELLELASNLESFEVNLWNPQRQSQVRSVTCSSLRSLFLRSYRHHSEGYASVFDSLGVPSLTDLGLRCGFGYRKPSGHSFPWQSLKGMIERSSCSLLKLSLYLEHDTYADSAMLEFLHGVPTLAELEFHFCESEGQDEKTALADVASKVMESLCIGESHESRKLLPRLSKVLFKIRPWGTECDDLVVGALTTSMERLASSRSSSYLKARGLLDRVCPLAVPRVEFSP</sequence>
<dbReference type="AlphaFoldDB" id="V2X4K0"/>
<dbReference type="EMBL" id="AWSO01000155">
    <property type="protein sequence ID" value="ESK94078.1"/>
    <property type="molecule type" value="Genomic_DNA"/>
</dbReference>
<organism evidence="1 2">
    <name type="scientific">Moniliophthora roreri (strain MCA 2997)</name>
    <name type="common">Cocoa frosty pod rot fungus</name>
    <name type="synonym">Crinipellis roreri</name>
    <dbReference type="NCBI Taxonomy" id="1381753"/>
    <lineage>
        <taxon>Eukaryota</taxon>
        <taxon>Fungi</taxon>
        <taxon>Dikarya</taxon>
        <taxon>Basidiomycota</taxon>
        <taxon>Agaricomycotina</taxon>
        <taxon>Agaricomycetes</taxon>
        <taxon>Agaricomycetidae</taxon>
        <taxon>Agaricales</taxon>
        <taxon>Marasmiineae</taxon>
        <taxon>Marasmiaceae</taxon>
        <taxon>Moniliophthora</taxon>
    </lineage>
</organism>
<dbReference type="OrthoDB" id="3365698at2759"/>
<evidence type="ECO:0000313" key="1">
    <source>
        <dbReference type="EMBL" id="ESK94078.1"/>
    </source>
</evidence>
<dbReference type="Proteomes" id="UP000017559">
    <property type="component" value="Unassembled WGS sequence"/>
</dbReference>
<dbReference type="KEGG" id="mrr:Moror_12823"/>
<name>V2X4K0_MONRO</name>